<sequence length="357" mass="38072">MSFELRPRWRDQDISEINKYRLPPDKQMERRVQRVSKNHHKASSEYRVYLESLRSDERAFWSLCRSVSPARSRPKESQRPGASIRRRSSGSTVHTGRGEDSRGPEGGREAQGGAAGRGRGRGVSGSEGRAVRSLPPALGGGQAGGSGGGPEGAQDTGSAGIDLYLTNVALQSCVESYSRRLYNICRMIDVDSGSDSEGLADGAYFSELDYGIPIRGSAAGPAELAKTQVRISDGPGRAREGAPVSLPDTQPQISGETISETASKWSIRLRSGPGPGKSPGLEAGGSPGSPSPRKMSRATRSRLLLKERISSMDLSELGSGQTDQRSRRDAGTAPVASVITTQNANISEQPFSSLFNI</sequence>
<dbReference type="Proteomes" id="UP001071777">
    <property type="component" value="Unassembled WGS sequence"/>
</dbReference>
<feature type="compositionally biased region" description="Gly residues" evidence="1">
    <location>
        <begin position="109"/>
        <end position="125"/>
    </location>
</feature>
<feature type="compositionally biased region" description="Low complexity" evidence="1">
    <location>
        <begin position="126"/>
        <end position="137"/>
    </location>
</feature>
<feature type="compositionally biased region" description="Gly residues" evidence="1">
    <location>
        <begin position="273"/>
        <end position="287"/>
    </location>
</feature>
<accession>A0ABQ8P5M5</accession>
<feature type="compositionally biased region" description="Basic and acidic residues" evidence="1">
    <location>
        <begin position="96"/>
        <end position="108"/>
    </location>
</feature>
<feature type="compositionally biased region" description="Gly residues" evidence="1">
    <location>
        <begin position="138"/>
        <end position="151"/>
    </location>
</feature>
<dbReference type="EMBL" id="JAPCXB010000141">
    <property type="protein sequence ID" value="KAJ1606469.1"/>
    <property type="molecule type" value="Genomic_DNA"/>
</dbReference>
<proteinExistence type="predicted"/>
<feature type="compositionally biased region" description="Polar residues" evidence="1">
    <location>
        <begin position="247"/>
        <end position="264"/>
    </location>
</feature>
<feature type="compositionally biased region" description="Basic and acidic residues" evidence="1">
    <location>
        <begin position="20"/>
        <end position="32"/>
    </location>
</feature>
<keyword evidence="3" id="KW-1185">Reference proteome</keyword>
<reference evidence="2" key="1">
    <citation type="submission" date="2022-10" db="EMBL/GenBank/DDBJ databases">
        <title>Adaptive evolution leads to modifications in subtelomeric GC content in a zoonotic Cryptosporidium species.</title>
        <authorList>
            <person name="Li J."/>
            <person name="Feng Y."/>
            <person name="Xiao L."/>
        </authorList>
    </citation>
    <scope>NUCLEOTIDE SEQUENCE</scope>
    <source>
        <strain evidence="2">25894</strain>
    </source>
</reference>
<organism evidence="2 3">
    <name type="scientific">Cryptosporidium canis</name>
    <dbReference type="NCBI Taxonomy" id="195482"/>
    <lineage>
        <taxon>Eukaryota</taxon>
        <taxon>Sar</taxon>
        <taxon>Alveolata</taxon>
        <taxon>Apicomplexa</taxon>
        <taxon>Conoidasida</taxon>
        <taxon>Coccidia</taxon>
        <taxon>Eucoccidiorida</taxon>
        <taxon>Eimeriorina</taxon>
        <taxon>Cryptosporidiidae</taxon>
        <taxon>Cryptosporidium</taxon>
    </lineage>
</organism>
<gene>
    <name evidence="2" type="ORF">OJ252_3156</name>
</gene>
<evidence type="ECO:0000313" key="2">
    <source>
        <dbReference type="EMBL" id="KAJ1606469.1"/>
    </source>
</evidence>
<feature type="region of interest" description="Disordered" evidence="1">
    <location>
        <begin position="232"/>
        <end position="333"/>
    </location>
</feature>
<comment type="caution">
    <text evidence="2">The sequence shown here is derived from an EMBL/GenBank/DDBJ whole genome shotgun (WGS) entry which is preliminary data.</text>
</comment>
<evidence type="ECO:0000256" key="1">
    <source>
        <dbReference type="SAM" id="MobiDB-lite"/>
    </source>
</evidence>
<name>A0ABQ8P5M5_9CRYT</name>
<feature type="region of interest" description="Disordered" evidence="1">
    <location>
        <begin position="66"/>
        <end position="155"/>
    </location>
</feature>
<evidence type="ECO:0000313" key="3">
    <source>
        <dbReference type="Proteomes" id="UP001071777"/>
    </source>
</evidence>
<feature type="region of interest" description="Disordered" evidence="1">
    <location>
        <begin position="20"/>
        <end position="46"/>
    </location>
</feature>
<protein>
    <submittedName>
        <fullName evidence="2">Uncharacterized protein</fullName>
    </submittedName>
</protein>